<dbReference type="InterPro" id="IPR002745">
    <property type="entry name" value="Ptrans_KptA/Tpt1"/>
</dbReference>
<accession>A0AAV0Z5C6</accession>
<dbReference type="SUPFAM" id="SSF56399">
    <property type="entry name" value="ADP-ribosylation"/>
    <property type="match status" value="1"/>
</dbReference>
<keyword evidence="5" id="KW-1185">Reference proteome</keyword>
<dbReference type="Proteomes" id="UP001157006">
    <property type="component" value="Chromosome 1S"/>
</dbReference>
<dbReference type="Gene3D" id="1.10.10.970">
    <property type="entry name" value="RNA 2'-phosphotransferase, Tpt1/KptA family, N-terminal domain"/>
    <property type="match status" value="1"/>
</dbReference>
<proteinExistence type="predicted"/>
<evidence type="ECO:0000256" key="1">
    <source>
        <dbReference type="ARBA" id="ARBA00003343"/>
    </source>
</evidence>
<evidence type="ECO:0000256" key="2">
    <source>
        <dbReference type="ARBA" id="ARBA00012007"/>
    </source>
</evidence>
<name>A0AAV0Z5C6_VICFA</name>
<evidence type="ECO:0000256" key="3">
    <source>
        <dbReference type="ARBA" id="ARBA00047949"/>
    </source>
</evidence>
<organism evidence="4 5">
    <name type="scientific">Vicia faba</name>
    <name type="common">Broad bean</name>
    <name type="synonym">Faba vulgaris</name>
    <dbReference type="NCBI Taxonomy" id="3906"/>
    <lineage>
        <taxon>Eukaryota</taxon>
        <taxon>Viridiplantae</taxon>
        <taxon>Streptophyta</taxon>
        <taxon>Embryophyta</taxon>
        <taxon>Tracheophyta</taxon>
        <taxon>Spermatophyta</taxon>
        <taxon>Magnoliopsida</taxon>
        <taxon>eudicotyledons</taxon>
        <taxon>Gunneridae</taxon>
        <taxon>Pentapetalae</taxon>
        <taxon>rosids</taxon>
        <taxon>fabids</taxon>
        <taxon>Fabales</taxon>
        <taxon>Fabaceae</taxon>
        <taxon>Papilionoideae</taxon>
        <taxon>50 kb inversion clade</taxon>
        <taxon>NPAAA clade</taxon>
        <taxon>Hologalegina</taxon>
        <taxon>IRL clade</taxon>
        <taxon>Fabeae</taxon>
        <taxon>Vicia</taxon>
    </lineage>
</organism>
<dbReference type="GO" id="GO:0000215">
    <property type="term" value="F:tRNA 2'-phosphotransferase activity"/>
    <property type="evidence" value="ECO:0007669"/>
    <property type="project" value="UniProtKB-EC"/>
</dbReference>
<protein>
    <recommendedName>
        <fullName evidence="2">2'-phosphotransferase</fullName>
        <ecNumber evidence="2">2.7.1.160</ecNumber>
    </recommendedName>
</protein>
<reference evidence="4 5" key="1">
    <citation type="submission" date="2023-01" db="EMBL/GenBank/DDBJ databases">
        <authorList>
            <person name="Kreplak J."/>
        </authorList>
    </citation>
    <scope>NUCLEOTIDE SEQUENCE [LARGE SCALE GENOMIC DNA]</scope>
</reference>
<dbReference type="Pfam" id="PF01885">
    <property type="entry name" value="PTS_2-RNA"/>
    <property type="match status" value="1"/>
</dbReference>
<dbReference type="AlphaFoldDB" id="A0AAV0Z5C6"/>
<dbReference type="GO" id="GO:0006388">
    <property type="term" value="P:tRNA splicing, via endonucleolytic cleavage and ligation"/>
    <property type="evidence" value="ECO:0007669"/>
    <property type="project" value="TreeGrafter"/>
</dbReference>
<evidence type="ECO:0000313" key="5">
    <source>
        <dbReference type="Proteomes" id="UP001157006"/>
    </source>
</evidence>
<dbReference type="InterPro" id="IPR042080">
    <property type="entry name" value="RNA_2'-PTrans_N"/>
</dbReference>
<dbReference type="EMBL" id="OX451735">
    <property type="protein sequence ID" value="CAI8592718.1"/>
    <property type="molecule type" value="Genomic_DNA"/>
</dbReference>
<comment type="function">
    <text evidence="1">Catalyzes the last step of tRNA splicing, the transfer of the splice junction 2'-phosphate from ligated tRNA to NAD to produce ADP-ribose 1''-2'' cyclic phosphate.</text>
</comment>
<dbReference type="EC" id="2.7.1.160" evidence="2"/>
<sequence>MCSCINKTISGNGRGRAFDTINDRERTRGWGGGSVSGSGTDKIDALGSLLSGNGRGRAFDTINDRERTRGWGGGSVSGSGTDKIDALGSLLSGNGRGRAFDTINDRERTRGWGGGSDMASELKLNMRSDGYLNVNDLLKLNLKTLDNILLRSNTIDGIREAVREDNKQRFSLIEENMCFGENQS</sequence>
<dbReference type="PANTHER" id="PTHR12684:SF2">
    <property type="entry name" value="TRNA 2'-PHOSPHOTRANSFERASE 1"/>
    <property type="match status" value="1"/>
</dbReference>
<comment type="catalytic activity">
    <reaction evidence="3">
        <text>2'-phospho-[ligated tRNA] + NAD(+) = mature tRNA + ADP-alpha-D-ribose 1'',2''-cyclic phosphate + nicotinamide</text>
        <dbReference type="Rhea" id="RHEA:23324"/>
        <dbReference type="Rhea" id="RHEA-COMP:11106"/>
        <dbReference type="Rhea" id="RHEA-COMP:11107"/>
        <dbReference type="ChEBI" id="CHEBI:17154"/>
        <dbReference type="ChEBI" id="CHEBI:57540"/>
        <dbReference type="ChEBI" id="CHEBI:76596"/>
        <dbReference type="ChEBI" id="CHEBI:82883"/>
        <dbReference type="ChEBI" id="CHEBI:85027"/>
        <dbReference type="EC" id="2.7.1.160"/>
    </reaction>
</comment>
<dbReference type="PANTHER" id="PTHR12684">
    <property type="entry name" value="PUTATIVE PHOSPHOTRANSFERASE"/>
    <property type="match status" value="1"/>
</dbReference>
<evidence type="ECO:0000313" key="4">
    <source>
        <dbReference type="EMBL" id="CAI8592718.1"/>
    </source>
</evidence>
<gene>
    <name evidence="4" type="ORF">VFH_I055320</name>
</gene>